<dbReference type="Pfam" id="PF11148">
    <property type="entry name" value="DUF2922"/>
    <property type="match status" value="1"/>
</dbReference>
<protein>
    <recommendedName>
        <fullName evidence="3">DUF2922 domain-containing protein</fullName>
    </recommendedName>
</protein>
<accession>A0A1W1Z023</accession>
<name>A0A1W1Z023_9LACT</name>
<sequence length="80" mass="9028">MNETTVFELQFKTEDNKNKTISLRHAKPDIDATSAQKALENIIATQAFKQDNIQLFAKPVGARYVTRQVDTVYAVSNPED</sequence>
<evidence type="ECO:0000313" key="1">
    <source>
        <dbReference type="EMBL" id="SMC41744.1"/>
    </source>
</evidence>
<reference evidence="2" key="1">
    <citation type="submission" date="2017-04" db="EMBL/GenBank/DDBJ databases">
        <authorList>
            <person name="Varghese N."/>
            <person name="Submissions S."/>
        </authorList>
    </citation>
    <scope>NUCLEOTIDE SEQUENCE [LARGE SCALE GENOMIC DNA]</scope>
    <source>
        <strain evidence="2">DSM 21500</strain>
    </source>
</reference>
<organism evidence="1 2">
    <name type="scientific">Aerococcus suis</name>
    <dbReference type="NCBI Taxonomy" id="371602"/>
    <lineage>
        <taxon>Bacteria</taxon>
        <taxon>Bacillati</taxon>
        <taxon>Bacillota</taxon>
        <taxon>Bacilli</taxon>
        <taxon>Lactobacillales</taxon>
        <taxon>Aerococcaceae</taxon>
        <taxon>Aerococcus</taxon>
    </lineage>
</organism>
<keyword evidence="2" id="KW-1185">Reference proteome</keyword>
<dbReference type="OrthoDB" id="2454247at2"/>
<proteinExistence type="predicted"/>
<evidence type="ECO:0000313" key="2">
    <source>
        <dbReference type="Proteomes" id="UP000243884"/>
    </source>
</evidence>
<dbReference type="EMBL" id="FWXK01000005">
    <property type="protein sequence ID" value="SMC41744.1"/>
    <property type="molecule type" value="Genomic_DNA"/>
</dbReference>
<dbReference type="InterPro" id="IPR021321">
    <property type="entry name" value="DUF2922"/>
</dbReference>
<dbReference type="STRING" id="371602.SAMN04487984_1016"/>
<dbReference type="Proteomes" id="UP000243884">
    <property type="component" value="Unassembled WGS sequence"/>
</dbReference>
<gene>
    <name evidence="1" type="ORF">SAMN04487984_1016</name>
</gene>
<evidence type="ECO:0008006" key="3">
    <source>
        <dbReference type="Google" id="ProtNLM"/>
    </source>
</evidence>
<dbReference type="RefSeq" id="WP_084099148.1">
    <property type="nucleotide sequence ID" value="NZ_FWXK01000005.1"/>
</dbReference>
<dbReference type="AlphaFoldDB" id="A0A1W1Z023"/>